<dbReference type="Pfam" id="PF07969">
    <property type="entry name" value="Amidohydro_3"/>
    <property type="match status" value="1"/>
</dbReference>
<dbReference type="PANTHER" id="PTHR22642:SF2">
    <property type="entry name" value="PROTEIN LONG AFTER FAR-RED 3"/>
    <property type="match status" value="1"/>
</dbReference>
<keyword evidence="4" id="KW-1185">Reference proteome</keyword>
<protein>
    <submittedName>
        <fullName evidence="3">Metal-dependent amidohydrolase with the TIM-barrel fold</fullName>
    </submittedName>
</protein>
<dbReference type="Gene3D" id="2.30.40.10">
    <property type="entry name" value="Urease, subunit C, domain 1"/>
    <property type="match status" value="1"/>
</dbReference>
<evidence type="ECO:0000256" key="1">
    <source>
        <dbReference type="SAM" id="SignalP"/>
    </source>
</evidence>
<name>A1SAC8_SHEAM</name>
<proteinExistence type="predicted"/>
<dbReference type="InterPro" id="IPR013108">
    <property type="entry name" value="Amidohydro_3"/>
</dbReference>
<dbReference type="GO" id="GO:0016810">
    <property type="term" value="F:hydrolase activity, acting on carbon-nitrogen (but not peptide) bonds"/>
    <property type="evidence" value="ECO:0007669"/>
    <property type="project" value="InterPro"/>
</dbReference>
<dbReference type="CDD" id="cd01300">
    <property type="entry name" value="YtcJ_like"/>
    <property type="match status" value="1"/>
</dbReference>
<dbReference type="STRING" id="326297.Sama_3132"/>
<dbReference type="RefSeq" id="WP_011761239.1">
    <property type="nucleotide sequence ID" value="NC_008700.1"/>
</dbReference>
<dbReference type="Proteomes" id="UP000009175">
    <property type="component" value="Chromosome"/>
</dbReference>
<feature type="signal peptide" evidence="1">
    <location>
        <begin position="1"/>
        <end position="35"/>
    </location>
</feature>
<sequence length="565" mass="61347">MVARLSLHSAYPSTLPRRTLLASLLLVCCQGVATAATVKLENIRGYGFDDERQLVTFDTLAYDDVTGKVLARGKEAQSLTTDQVHNGAGKTLLPGLIDGHGHVLGLGQGLSQVELRETRTEAAAASLVSSFAQAHREQRWILGRGWNQELWDSRAYPTKASLDALINDRPVWLRRVDGHAGWANSKALALAGIGRDTLDPDGGQIIKDAKGEPTGVLVDNAMALLENQIPEPAKAERLAAFTTAFDHLLSLGITATHDAGISAAELADYQDLRQQQRLPVRIYAMLSAADPALDSWLKQGPILDEDERLVARSVKIYSDGALGSRGAALLAPYSDRPGETGLLVTPEPELGSLIKATVAAGFQANVHAIGDRANRMVLDKFAQLDDKTREAGRHRIEHAQIIDPKDLPRFATLKVLPSMQPTHATSDMNMAGDRLGEQRLRGAYAWRTLVDMGSPIVGGSDFPVELANPFHGLHAAVTRQDQRNLPEGGWRPAEKLTLAEALRAFTRDAAYGAFQEQKMGSLTPGSFADFILVDRDIFAIVPEQLWQTRVLETHVAGKQVYALGQ</sequence>
<dbReference type="AlphaFoldDB" id="A1SAC8"/>
<dbReference type="InterPro" id="IPR033932">
    <property type="entry name" value="YtcJ-like"/>
</dbReference>
<dbReference type="HOGENOM" id="CLU_009942_1_0_6"/>
<gene>
    <name evidence="3" type="ordered locus">Sama_3132</name>
</gene>
<dbReference type="Gene3D" id="3.10.310.70">
    <property type="match status" value="1"/>
</dbReference>
<feature type="domain" description="Amidohydrolase 3" evidence="2">
    <location>
        <begin position="88"/>
        <end position="561"/>
    </location>
</feature>
<evidence type="ECO:0000313" key="3">
    <source>
        <dbReference type="EMBL" id="ABM01335.1"/>
    </source>
</evidence>
<evidence type="ECO:0000313" key="4">
    <source>
        <dbReference type="Proteomes" id="UP000009175"/>
    </source>
</evidence>
<dbReference type="eggNOG" id="COG1574">
    <property type="taxonomic scope" value="Bacteria"/>
</dbReference>
<dbReference type="SUPFAM" id="SSF51556">
    <property type="entry name" value="Metallo-dependent hydrolases"/>
    <property type="match status" value="1"/>
</dbReference>
<dbReference type="EMBL" id="CP000507">
    <property type="protein sequence ID" value="ABM01335.1"/>
    <property type="molecule type" value="Genomic_DNA"/>
</dbReference>
<reference evidence="3 4" key="1">
    <citation type="submission" date="2006-12" db="EMBL/GenBank/DDBJ databases">
        <title>Complete sequence of Shewanella amazonensis SB2B.</title>
        <authorList>
            <consortium name="US DOE Joint Genome Institute"/>
            <person name="Copeland A."/>
            <person name="Lucas S."/>
            <person name="Lapidus A."/>
            <person name="Barry K."/>
            <person name="Detter J.C."/>
            <person name="Glavina del Rio T."/>
            <person name="Hammon N."/>
            <person name="Israni S."/>
            <person name="Dalin E."/>
            <person name="Tice H."/>
            <person name="Pitluck S."/>
            <person name="Munk A.C."/>
            <person name="Brettin T."/>
            <person name="Bruce D."/>
            <person name="Han C."/>
            <person name="Tapia R."/>
            <person name="Gilna P."/>
            <person name="Schmutz J."/>
            <person name="Larimer F."/>
            <person name="Land M."/>
            <person name="Hauser L."/>
            <person name="Kyrpides N."/>
            <person name="Mikhailova N."/>
            <person name="Fredrickson J."/>
            <person name="Richardson P."/>
        </authorList>
    </citation>
    <scope>NUCLEOTIDE SEQUENCE [LARGE SCALE GENOMIC DNA]</scope>
    <source>
        <strain evidence="4">ATCC BAA-1098 / SB2B</strain>
    </source>
</reference>
<dbReference type="InterPro" id="IPR032466">
    <property type="entry name" value="Metal_Hydrolase"/>
</dbReference>
<accession>A1SAC8</accession>
<dbReference type="PANTHER" id="PTHR22642">
    <property type="entry name" value="IMIDAZOLONEPROPIONASE"/>
    <property type="match status" value="1"/>
</dbReference>
<keyword evidence="3" id="KW-0378">Hydrolase</keyword>
<dbReference type="OrthoDB" id="9031471at2"/>
<dbReference type="SUPFAM" id="SSF51338">
    <property type="entry name" value="Composite domain of metallo-dependent hydrolases"/>
    <property type="match status" value="1"/>
</dbReference>
<evidence type="ECO:0000259" key="2">
    <source>
        <dbReference type="Pfam" id="PF07969"/>
    </source>
</evidence>
<keyword evidence="1" id="KW-0732">Signal</keyword>
<feature type="chain" id="PRO_5002636550" evidence="1">
    <location>
        <begin position="36"/>
        <end position="565"/>
    </location>
</feature>
<organism evidence="3 4">
    <name type="scientific">Shewanella amazonensis (strain ATCC BAA-1098 / SB2B)</name>
    <dbReference type="NCBI Taxonomy" id="326297"/>
    <lineage>
        <taxon>Bacteria</taxon>
        <taxon>Pseudomonadati</taxon>
        <taxon>Pseudomonadota</taxon>
        <taxon>Gammaproteobacteria</taxon>
        <taxon>Alteromonadales</taxon>
        <taxon>Shewanellaceae</taxon>
        <taxon>Shewanella</taxon>
    </lineage>
</organism>
<dbReference type="Gene3D" id="3.20.20.140">
    <property type="entry name" value="Metal-dependent hydrolases"/>
    <property type="match status" value="1"/>
</dbReference>
<dbReference type="InterPro" id="IPR011059">
    <property type="entry name" value="Metal-dep_hydrolase_composite"/>
</dbReference>
<dbReference type="KEGG" id="saz:Sama_3132"/>